<protein>
    <submittedName>
        <fullName evidence="1">Uncharacterized protein</fullName>
    </submittedName>
</protein>
<dbReference type="Proteomes" id="UP000191933">
    <property type="component" value="Unassembled WGS sequence"/>
</dbReference>
<name>A0A9W5AY72_9HYPH</name>
<dbReference type="AlphaFoldDB" id="A0A9W5AY72"/>
<accession>A0A9W5AY72</accession>
<keyword evidence="2" id="KW-1185">Reference proteome</keyword>
<evidence type="ECO:0000313" key="1">
    <source>
        <dbReference type="EMBL" id="CUW85756.1"/>
    </source>
</evidence>
<sequence length="313" mass="35355">MTNGNPRPSFELHRYLILRHRYALIRLLRVEVLRIQILNLGCVENGMRLHEGTWLVFIILPRNVLGEDDVRRPLSLPHRATHFLDLLEGAELEIVVSPLMSRHPQQEDIASAVEPTCHEVRRYHADAVYAAVPPRAHPWWYSILKLLDDGRRDFFVELINIHLRTPKKKGQSLWRIGHVVSGNGPWRVSQRPEAEGQGLTDTVGRLSASAVVPVIPGVHPALVFAFSFIVWERFAKNQAARHWEREKLEGKTLPVAMCPSCPDFPKMVILLTPALIQVGGGQYIVCRFLTHCVLAEGAQDCPAQGYPVGLRKG</sequence>
<evidence type="ECO:0000313" key="2">
    <source>
        <dbReference type="Proteomes" id="UP000191933"/>
    </source>
</evidence>
<comment type="caution">
    <text evidence="1">The sequence shown here is derived from an EMBL/GenBank/DDBJ whole genome shotgun (WGS) entry which is preliminary data.</text>
</comment>
<dbReference type="EMBL" id="FBVY01000002">
    <property type="protein sequence ID" value="CUW85756.1"/>
    <property type="molecule type" value="Genomic_DNA"/>
</dbReference>
<reference evidence="1 2" key="1">
    <citation type="submission" date="2016-01" db="EMBL/GenBank/DDBJ databases">
        <authorList>
            <person name="Regsiter A."/>
            <person name="william w."/>
        </authorList>
    </citation>
    <scope>NUCLEOTIDE SEQUENCE [LARGE SCALE GENOMIC DNA]</scope>
    <source>
        <strain evidence="1 2">CFBP 5494</strain>
    </source>
</reference>
<gene>
    <name evidence="1" type="ORF">AGR2A_Cc100250</name>
</gene>
<proteinExistence type="predicted"/>
<organism evidence="1 2">
    <name type="scientific">Agrobacterium genomosp. 2 str. CFBP 5494</name>
    <dbReference type="NCBI Taxonomy" id="1183436"/>
    <lineage>
        <taxon>Bacteria</taxon>
        <taxon>Pseudomonadati</taxon>
        <taxon>Pseudomonadota</taxon>
        <taxon>Alphaproteobacteria</taxon>
        <taxon>Hyphomicrobiales</taxon>
        <taxon>Rhizobiaceae</taxon>
        <taxon>Rhizobium/Agrobacterium group</taxon>
        <taxon>Agrobacterium</taxon>
        <taxon>Agrobacterium tumefaciens complex</taxon>
    </lineage>
</organism>